<feature type="active site" description="Proton acceptor; via imino nitrogen" evidence="3">
    <location>
        <position position="2"/>
    </location>
</feature>
<evidence type="ECO:0000256" key="2">
    <source>
        <dbReference type="ARBA" id="ARBA00023235"/>
    </source>
</evidence>
<evidence type="ECO:0000256" key="4">
    <source>
        <dbReference type="RuleBase" id="RU362032"/>
    </source>
</evidence>
<protein>
    <recommendedName>
        <fullName evidence="4">Tautomerase</fullName>
        <ecNumber evidence="4">5.3.2.-</ecNumber>
    </recommendedName>
</protein>
<gene>
    <name evidence="6" type="ORF">GCM10011396_25920</name>
</gene>
<dbReference type="NCBIfam" id="TIGR00013">
    <property type="entry name" value="taut"/>
    <property type="match status" value="1"/>
</dbReference>
<dbReference type="InterPro" id="IPR014347">
    <property type="entry name" value="Tautomerase/MIF_sf"/>
</dbReference>
<dbReference type="EC" id="5.3.2.-" evidence="4"/>
<feature type="domain" description="4-oxalocrotonate tautomerase-like" evidence="5">
    <location>
        <begin position="2"/>
        <end position="60"/>
    </location>
</feature>
<dbReference type="PANTHER" id="PTHR35530">
    <property type="entry name" value="TAUTOMERASE-RELATED"/>
    <property type="match status" value="1"/>
</dbReference>
<comment type="caution">
    <text evidence="6">The sequence shown here is derived from an EMBL/GenBank/DDBJ whole genome shotgun (WGS) entry which is preliminary data.</text>
</comment>
<organism evidence="6 7">
    <name type="scientific">Undibacterium terreum</name>
    <dbReference type="NCBI Taxonomy" id="1224302"/>
    <lineage>
        <taxon>Bacteria</taxon>
        <taxon>Pseudomonadati</taxon>
        <taxon>Pseudomonadota</taxon>
        <taxon>Betaproteobacteria</taxon>
        <taxon>Burkholderiales</taxon>
        <taxon>Oxalobacteraceae</taxon>
        <taxon>Undibacterium</taxon>
    </lineage>
</organism>
<dbReference type="Gene3D" id="3.30.429.10">
    <property type="entry name" value="Macrophage Migration Inhibitory Factor"/>
    <property type="match status" value="1"/>
</dbReference>
<keyword evidence="2 4" id="KW-0413">Isomerase</keyword>
<name>A0A916ULG5_9BURK</name>
<proteinExistence type="inferred from homology"/>
<dbReference type="AlphaFoldDB" id="A0A916ULG5"/>
<reference evidence="6" key="1">
    <citation type="journal article" date="2014" name="Int. J. Syst. Evol. Microbiol.">
        <title>Complete genome sequence of Corynebacterium casei LMG S-19264T (=DSM 44701T), isolated from a smear-ripened cheese.</title>
        <authorList>
            <consortium name="US DOE Joint Genome Institute (JGI-PGF)"/>
            <person name="Walter F."/>
            <person name="Albersmeier A."/>
            <person name="Kalinowski J."/>
            <person name="Ruckert C."/>
        </authorList>
    </citation>
    <scope>NUCLEOTIDE SEQUENCE</scope>
    <source>
        <strain evidence="6">CGMCC 1.10998</strain>
    </source>
</reference>
<evidence type="ECO:0000313" key="7">
    <source>
        <dbReference type="Proteomes" id="UP000637423"/>
    </source>
</evidence>
<dbReference type="SUPFAM" id="SSF55331">
    <property type="entry name" value="Tautomerase/MIF"/>
    <property type="match status" value="1"/>
</dbReference>
<dbReference type="InterPro" id="IPR018191">
    <property type="entry name" value="4-OT"/>
</dbReference>
<evidence type="ECO:0000313" key="6">
    <source>
        <dbReference type="EMBL" id="GGC77582.1"/>
    </source>
</evidence>
<sequence>MPYIKVQITRENVTSEQKLQIIQGATDLMVNILNKDPEATFVVIEEVDTDNWGVAGEQVTTLRKRQAEAKKLAEANKPK</sequence>
<evidence type="ECO:0000256" key="1">
    <source>
        <dbReference type="ARBA" id="ARBA00006723"/>
    </source>
</evidence>
<dbReference type="InterPro" id="IPR004370">
    <property type="entry name" value="4-OT-like_dom"/>
</dbReference>
<comment type="similarity">
    <text evidence="1 4">Belongs to the 4-oxalocrotonate tautomerase family.</text>
</comment>
<evidence type="ECO:0000259" key="5">
    <source>
        <dbReference type="Pfam" id="PF01361"/>
    </source>
</evidence>
<keyword evidence="7" id="KW-1185">Reference proteome</keyword>
<dbReference type="GO" id="GO:0016853">
    <property type="term" value="F:isomerase activity"/>
    <property type="evidence" value="ECO:0007669"/>
    <property type="project" value="UniProtKB-UniRule"/>
</dbReference>
<reference evidence="6" key="2">
    <citation type="submission" date="2020-09" db="EMBL/GenBank/DDBJ databases">
        <authorList>
            <person name="Sun Q."/>
            <person name="Zhou Y."/>
        </authorList>
    </citation>
    <scope>NUCLEOTIDE SEQUENCE</scope>
    <source>
        <strain evidence="6">CGMCC 1.10998</strain>
    </source>
</reference>
<evidence type="ECO:0000256" key="3">
    <source>
        <dbReference type="PIRSR" id="PIRSR618191-1"/>
    </source>
</evidence>
<dbReference type="PANTHER" id="PTHR35530:SF1">
    <property type="entry name" value="2-HYDROXYMUCONATE TAUTOMERASE"/>
    <property type="match status" value="1"/>
</dbReference>
<dbReference type="Proteomes" id="UP000637423">
    <property type="component" value="Unassembled WGS sequence"/>
</dbReference>
<dbReference type="EMBL" id="BMED01000002">
    <property type="protein sequence ID" value="GGC77582.1"/>
    <property type="molecule type" value="Genomic_DNA"/>
</dbReference>
<accession>A0A916ULG5</accession>
<dbReference type="RefSeq" id="WP_188566441.1">
    <property type="nucleotide sequence ID" value="NZ_BMED01000002.1"/>
</dbReference>
<dbReference type="Pfam" id="PF01361">
    <property type="entry name" value="Tautomerase"/>
    <property type="match status" value="1"/>
</dbReference>